<evidence type="ECO:0000313" key="2">
    <source>
        <dbReference type="EMBL" id="BBL80631.1"/>
    </source>
</evidence>
<dbReference type="EMBL" id="AP019791">
    <property type="protein sequence ID" value="BBL80631.1"/>
    <property type="molecule type" value="Genomic_DNA"/>
</dbReference>
<feature type="region of interest" description="Disordered" evidence="1">
    <location>
        <begin position="325"/>
        <end position="345"/>
    </location>
</feature>
<keyword evidence="3" id="KW-1185">Reference proteome</keyword>
<dbReference type="InterPro" id="IPR027417">
    <property type="entry name" value="P-loop_NTPase"/>
</dbReference>
<dbReference type="AlphaFoldDB" id="A0A510HKS4"/>
<dbReference type="PIRSF" id="PIRSF029407">
    <property type="entry name" value="UCP029407"/>
    <property type="match status" value="1"/>
</dbReference>
<dbReference type="Proteomes" id="UP000318065">
    <property type="component" value="Chromosome"/>
</dbReference>
<evidence type="ECO:0000256" key="1">
    <source>
        <dbReference type="SAM" id="MobiDB-lite"/>
    </source>
</evidence>
<protein>
    <recommendedName>
        <fullName evidence="4">Sulfotransferase family protein</fullName>
    </recommendedName>
</protein>
<evidence type="ECO:0000313" key="3">
    <source>
        <dbReference type="Proteomes" id="UP000318065"/>
    </source>
</evidence>
<sequence length="420" mass="47095">MHRSGTSALARMLSLLGAELPKHVLGARRGNEAGHWEPERLVMLHDEMLTEAGSRWDDWRGFDPASLGKERLAYYREEISRLIGEEYGEARLFVLKDPRICRFVPLYEELLAGMGIAPRFVLTYRNPISVLDSLAARDGMASAHAAVLWLRHVLDAEAATRGRPRVFLSYEECLGDWRAAAGKTAAALGIEWPRDPDEAAPKIDAQLSPGLQHHAATPADLEADRRVGRTVREAYAALVALSADEGDAAALEALSRVRAELEAGDPAALGLGADDWRAIASRVFTEMATRQYRERRDREHLQRLVAKHRREAENLERRLERLLEEHKRESEKSSQNTRRLQKLGRLQKRNRELEAEVSALRRSTSWRLTRPLRAAVRLLTDPRGTIAFLRAGRAGRPASAPAVPKPAPKAETPPPDEERF</sequence>
<evidence type="ECO:0008006" key="4">
    <source>
        <dbReference type="Google" id="ProtNLM"/>
    </source>
</evidence>
<feature type="compositionally biased region" description="Low complexity" evidence="1">
    <location>
        <begin position="390"/>
        <end position="402"/>
    </location>
</feature>
<proteinExistence type="predicted"/>
<reference evidence="2" key="1">
    <citation type="journal article" date="2019" name="Microbiol. Resour. Announc.">
        <title>Complete Genome Sequence of Rubrobacter xylanophilus Strain AA3-22, Isolated from Arima Onsen in Japan.</title>
        <authorList>
            <person name="Tomariguchi N."/>
            <person name="Miyazaki K."/>
        </authorList>
    </citation>
    <scope>NUCLEOTIDE SEQUENCE [LARGE SCALE GENOMIC DNA]</scope>
    <source>
        <strain evidence="2">AA3-22</strain>
    </source>
</reference>
<feature type="region of interest" description="Disordered" evidence="1">
    <location>
        <begin position="390"/>
        <end position="420"/>
    </location>
</feature>
<gene>
    <name evidence="2" type="ORF">RxyAA322_24850</name>
</gene>
<feature type="compositionally biased region" description="Pro residues" evidence="1">
    <location>
        <begin position="403"/>
        <end position="413"/>
    </location>
</feature>
<organism evidence="2 3">
    <name type="scientific">Rubrobacter xylanophilus</name>
    <dbReference type="NCBI Taxonomy" id="49319"/>
    <lineage>
        <taxon>Bacteria</taxon>
        <taxon>Bacillati</taxon>
        <taxon>Actinomycetota</taxon>
        <taxon>Rubrobacteria</taxon>
        <taxon>Rubrobacterales</taxon>
        <taxon>Rubrobacteraceae</taxon>
        <taxon>Rubrobacter</taxon>
    </lineage>
</organism>
<dbReference type="Gene3D" id="3.40.50.300">
    <property type="entry name" value="P-loop containing nucleotide triphosphate hydrolases"/>
    <property type="match status" value="1"/>
</dbReference>
<accession>A0A510HKS4</accession>
<dbReference type="InterPro" id="IPR014556">
    <property type="entry name" value="UCP029407"/>
</dbReference>
<dbReference type="SUPFAM" id="SSF52540">
    <property type="entry name" value="P-loop containing nucleoside triphosphate hydrolases"/>
    <property type="match status" value="1"/>
</dbReference>
<name>A0A510HKS4_9ACTN</name>